<reference evidence="1" key="1">
    <citation type="journal article" date="2021" name="Proc. Natl. Acad. Sci. U.S.A.">
        <title>A Catalog of Tens of Thousands of Viruses from Human Metagenomes Reveals Hidden Associations with Chronic Diseases.</title>
        <authorList>
            <person name="Tisza M.J."/>
            <person name="Buck C.B."/>
        </authorList>
    </citation>
    <scope>NUCLEOTIDE SEQUENCE</scope>
    <source>
        <strain evidence="1">CtQf419</strain>
    </source>
</reference>
<sequence length="145" mass="16081">MRYSDATAEQLNSLMYATVDDVRAEGVGDDVSSDRITKAINQASVRISALTGTVFLKPIPVLITRACVLMAIRFYVPTAAELVELEQERKIVKETTDGHSYEMRDDEYSYSKGPTGDMEVDEIIMLYMKKPTVVGIGTKVVNPII</sequence>
<dbReference type="EMBL" id="BK016102">
    <property type="protein sequence ID" value="DAF95044.1"/>
    <property type="molecule type" value="Genomic_DNA"/>
</dbReference>
<evidence type="ECO:0000313" key="1">
    <source>
        <dbReference type="EMBL" id="DAF95044.1"/>
    </source>
</evidence>
<name>A0A8S5UKV1_9CAUD</name>
<protein>
    <submittedName>
        <fullName evidence="1">Head-tail connector protein</fullName>
    </submittedName>
</protein>
<accession>A0A8S5UKV1</accession>
<organism evidence="1">
    <name type="scientific">Myoviridae sp. ctQf419</name>
    <dbReference type="NCBI Taxonomy" id="2825102"/>
    <lineage>
        <taxon>Viruses</taxon>
        <taxon>Duplodnaviria</taxon>
        <taxon>Heunggongvirae</taxon>
        <taxon>Uroviricota</taxon>
        <taxon>Caudoviricetes</taxon>
    </lineage>
</organism>
<proteinExistence type="predicted"/>